<name>A0A4U6VBQ8_SETVI</name>
<feature type="signal peptide" evidence="1">
    <location>
        <begin position="1"/>
        <end position="29"/>
    </location>
</feature>
<reference evidence="2" key="1">
    <citation type="submission" date="2019-03" db="EMBL/GenBank/DDBJ databases">
        <title>WGS assembly of Setaria viridis.</title>
        <authorList>
            <person name="Huang P."/>
            <person name="Jenkins J."/>
            <person name="Grimwood J."/>
            <person name="Barry K."/>
            <person name="Healey A."/>
            <person name="Mamidi S."/>
            <person name="Sreedasyam A."/>
            <person name="Shu S."/>
            <person name="Feldman M."/>
            <person name="Wu J."/>
            <person name="Yu Y."/>
            <person name="Chen C."/>
            <person name="Johnson J."/>
            <person name="Rokhsar D."/>
            <person name="Baxter I."/>
            <person name="Schmutz J."/>
            <person name="Brutnell T."/>
            <person name="Kellogg E."/>
        </authorList>
    </citation>
    <scope>NUCLEOTIDE SEQUENCE [LARGE SCALE GENOMIC DNA]</scope>
</reference>
<evidence type="ECO:0000313" key="2">
    <source>
        <dbReference type="EMBL" id="TKW26708.1"/>
    </source>
</evidence>
<proteinExistence type="predicted"/>
<evidence type="ECO:0000256" key="1">
    <source>
        <dbReference type="SAM" id="SignalP"/>
    </source>
</evidence>
<sequence>MHARCSGKFRYAIWLLMFGVDSQIPCVRSCLSMTSLEPRKVAPISCLPRQRYKCVVWS</sequence>
<accession>A0A4U6VBQ8</accession>
<organism evidence="2 3">
    <name type="scientific">Setaria viridis</name>
    <name type="common">Green bristlegrass</name>
    <name type="synonym">Setaria italica subsp. viridis</name>
    <dbReference type="NCBI Taxonomy" id="4556"/>
    <lineage>
        <taxon>Eukaryota</taxon>
        <taxon>Viridiplantae</taxon>
        <taxon>Streptophyta</taxon>
        <taxon>Embryophyta</taxon>
        <taxon>Tracheophyta</taxon>
        <taxon>Spermatophyta</taxon>
        <taxon>Magnoliopsida</taxon>
        <taxon>Liliopsida</taxon>
        <taxon>Poales</taxon>
        <taxon>Poaceae</taxon>
        <taxon>PACMAD clade</taxon>
        <taxon>Panicoideae</taxon>
        <taxon>Panicodae</taxon>
        <taxon>Paniceae</taxon>
        <taxon>Cenchrinae</taxon>
        <taxon>Setaria</taxon>
    </lineage>
</organism>
<evidence type="ECO:0000313" key="3">
    <source>
        <dbReference type="Proteomes" id="UP000298652"/>
    </source>
</evidence>
<keyword evidence="3" id="KW-1185">Reference proteome</keyword>
<protein>
    <recommendedName>
        <fullName evidence="4">Secreted protein</fullName>
    </recommendedName>
</protein>
<keyword evidence="1" id="KW-0732">Signal</keyword>
<feature type="chain" id="PRO_5020290388" description="Secreted protein" evidence="1">
    <location>
        <begin position="30"/>
        <end position="58"/>
    </location>
</feature>
<dbReference type="AlphaFoldDB" id="A0A4U6VBQ8"/>
<dbReference type="EMBL" id="CM016554">
    <property type="protein sequence ID" value="TKW26708.1"/>
    <property type="molecule type" value="Genomic_DNA"/>
</dbReference>
<dbReference type="Proteomes" id="UP000298652">
    <property type="component" value="Chromosome 3"/>
</dbReference>
<dbReference type="Gramene" id="TKW26708">
    <property type="protein sequence ID" value="TKW26708"/>
    <property type="gene ID" value="SEVIR_3G207666v2"/>
</dbReference>
<evidence type="ECO:0008006" key="4">
    <source>
        <dbReference type="Google" id="ProtNLM"/>
    </source>
</evidence>
<gene>
    <name evidence="2" type="ORF">SEVIR_3G207666v2</name>
</gene>